<accession>A0A8J6N6F3</accession>
<gene>
    <name evidence="1" type="ORF">H8E80_08720</name>
</gene>
<organism evidence="1 2">
    <name type="scientific">Candidatus Desulfaltia bathyphila</name>
    <dbReference type="NCBI Taxonomy" id="2841697"/>
    <lineage>
        <taxon>Bacteria</taxon>
        <taxon>Pseudomonadati</taxon>
        <taxon>Thermodesulfobacteriota</taxon>
        <taxon>Desulfobacteria</taxon>
        <taxon>Desulfobacterales</taxon>
        <taxon>Desulfobacterales incertae sedis</taxon>
        <taxon>Candidatus Desulfaltia</taxon>
    </lineage>
</organism>
<reference evidence="1 2" key="1">
    <citation type="submission" date="2020-08" db="EMBL/GenBank/DDBJ databases">
        <title>Bridging the membrane lipid divide: bacteria of the FCB group superphylum have the potential to synthesize archaeal ether lipids.</title>
        <authorList>
            <person name="Villanueva L."/>
            <person name="Von Meijenfeldt F.A.B."/>
            <person name="Westbye A.B."/>
            <person name="Yadav S."/>
            <person name="Hopmans E.C."/>
            <person name="Dutilh B.E."/>
            <person name="Sinninghe Damste J.S."/>
        </authorList>
    </citation>
    <scope>NUCLEOTIDE SEQUENCE [LARGE SCALE GENOMIC DNA]</scope>
    <source>
        <strain evidence="1">NIOZ-UU82</strain>
    </source>
</reference>
<protein>
    <submittedName>
        <fullName evidence="1">Uncharacterized protein</fullName>
    </submittedName>
</protein>
<comment type="caution">
    <text evidence="1">The sequence shown here is derived from an EMBL/GenBank/DDBJ whole genome shotgun (WGS) entry which is preliminary data.</text>
</comment>
<evidence type="ECO:0000313" key="2">
    <source>
        <dbReference type="Proteomes" id="UP000603545"/>
    </source>
</evidence>
<sequence>MSIIAWKNVIIRQKDDGKIMKIVLKNRSADYLSACGHAQAGADYTD</sequence>
<evidence type="ECO:0000313" key="1">
    <source>
        <dbReference type="EMBL" id="MBC8200105.1"/>
    </source>
</evidence>
<dbReference type="Proteomes" id="UP000603545">
    <property type="component" value="Unassembled WGS sequence"/>
</dbReference>
<proteinExistence type="predicted"/>
<dbReference type="EMBL" id="JACNLL010000076">
    <property type="protein sequence ID" value="MBC8200105.1"/>
    <property type="molecule type" value="Genomic_DNA"/>
</dbReference>
<dbReference type="AlphaFoldDB" id="A0A8J6N6F3"/>
<name>A0A8J6N6F3_9BACT</name>